<proteinExistence type="predicted"/>
<feature type="region of interest" description="Disordered" evidence="1">
    <location>
        <begin position="192"/>
        <end position="259"/>
    </location>
</feature>
<reference evidence="3" key="1">
    <citation type="journal article" date="2019" name="Int. J. Syst. Evol. Microbiol.">
        <title>The Global Catalogue of Microorganisms (GCM) 10K type strain sequencing project: providing services to taxonomists for standard genome sequencing and annotation.</title>
        <authorList>
            <consortium name="The Broad Institute Genomics Platform"/>
            <consortium name="The Broad Institute Genome Sequencing Center for Infectious Disease"/>
            <person name="Wu L."/>
            <person name="Ma J."/>
        </authorList>
    </citation>
    <scope>NUCLEOTIDE SEQUENCE [LARGE SCALE GENOMIC DNA]</scope>
    <source>
        <strain evidence="3">JCM 9377</strain>
    </source>
</reference>
<accession>A0ABP6Q3E8</accession>
<dbReference type="Proteomes" id="UP001501237">
    <property type="component" value="Unassembled WGS sequence"/>
</dbReference>
<organism evidence="2 3">
    <name type="scientific">Actinocorallia longicatena</name>
    <dbReference type="NCBI Taxonomy" id="111803"/>
    <lineage>
        <taxon>Bacteria</taxon>
        <taxon>Bacillati</taxon>
        <taxon>Actinomycetota</taxon>
        <taxon>Actinomycetes</taxon>
        <taxon>Streptosporangiales</taxon>
        <taxon>Thermomonosporaceae</taxon>
        <taxon>Actinocorallia</taxon>
    </lineage>
</organism>
<feature type="compositionally biased region" description="Polar residues" evidence="1">
    <location>
        <begin position="220"/>
        <end position="229"/>
    </location>
</feature>
<feature type="compositionally biased region" description="Low complexity" evidence="1">
    <location>
        <begin position="195"/>
        <end position="208"/>
    </location>
</feature>
<sequence length="259" mass="27471">MDEFHALFAVDIEDFSGHRDVDLPVLQIAMRTAVDAAFADCGLSAVWRSVDFLESTGDGLLAILPLASLATLVDRLPGKLQERLAEGAPGLRGRGMRLRIRLAVHVGMTDGTRAEAPGVSRALVDVCRLLDGGPLRDALKLSDPLVTHTALLVSEAAFTAFVAAGRTGLSPSQFTQVEVEVKRFRQPAYLYVPVPSRGQQPPGASPGRPARPGPPADSGAVTNSVSGSTFHGPVIQGRDMPSIDLRSYRTSEAAPDGRE</sequence>
<gene>
    <name evidence="2" type="ORF">GCM10010468_14510</name>
</gene>
<name>A0ABP6Q3E8_9ACTN</name>
<evidence type="ECO:0000256" key="1">
    <source>
        <dbReference type="SAM" id="MobiDB-lite"/>
    </source>
</evidence>
<evidence type="ECO:0000313" key="3">
    <source>
        <dbReference type="Proteomes" id="UP001501237"/>
    </source>
</evidence>
<dbReference type="EMBL" id="BAAAUV010000003">
    <property type="protein sequence ID" value="GAA3201359.1"/>
    <property type="molecule type" value="Genomic_DNA"/>
</dbReference>
<dbReference type="RefSeq" id="WP_344823625.1">
    <property type="nucleotide sequence ID" value="NZ_BAAAUV010000003.1"/>
</dbReference>
<protein>
    <recommendedName>
        <fullName evidence="4">Guanylate cyclase domain-containing protein</fullName>
    </recommendedName>
</protein>
<keyword evidence="3" id="KW-1185">Reference proteome</keyword>
<comment type="caution">
    <text evidence="2">The sequence shown here is derived from an EMBL/GenBank/DDBJ whole genome shotgun (WGS) entry which is preliminary data.</text>
</comment>
<evidence type="ECO:0008006" key="4">
    <source>
        <dbReference type="Google" id="ProtNLM"/>
    </source>
</evidence>
<evidence type="ECO:0000313" key="2">
    <source>
        <dbReference type="EMBL" id="GAA3201359.1"/>
    </source>
</evidence>